<dbReference type="Proteomes" id="UP000265520">
    <property type="component" value="Unassembled WGS sequence"/>
</dbReference>
<name>A0A392PMV1_9FABA</name>
<feature type="region of interest" description="Disordered" evidence="1">
    <location>
        <begin position="61"/>
        <end position="83"/>
    </location>
</feature>
<evidence type="ECO:0000256" key="1">
    <source>
        <dbReference type="SAM" id="MobiDB-lite"/>
    </source>
</evidence>
<dbReference type="GO" id="GO:0003676">
    <property type="term" value="F:nucleic acid binding"/>
    <property type="evidence" value="ECO:0007669"/>
    <property type="project" value="InterPro"/>
</dbReference>
<dbReference type="GO" id="GO:0008270">
    <property type="term" value="F:zinc ion binding"/>
    <property type="evidence" value="ECO:0007669"/>
    <property type="project" value="InterPro"/>
</dbReference>
<sequence length="83" mass="9693">MSLISRRISQIWRQRKNRIRNRSGRRPESSSGPTKPKTDREVICFECQDPRHYISECPTLADEKPKDKSVGTRLVSHLAPQEF</sequence>
<evidence type="ECO:0000313" key="2">
    <source>
        <dbReference type="EMBL" id="MCI13423.1"/>
    </source>
</evidence>
<proteinExistence type="predicted"/>
<reference evidence="2 3" key="1">
    <citation type="journal article" date="2018" name="Front. Plant Sci.">
        <title>Red Clover (Trifolium pratense) and Zigzag Clover (T. medium) - A Picture of Genomic Similarities and Differences.</title>
        <authorList>
            <person name="Dluhosova J."/>
            <person name="Istvanek J."/>
            <person name="Nedelnik J."/>
            <person name="Repkova J."/>
        </authorList>
    </citation>
    <scope>NUCLEOTIDE SEQUENCE [LARGE SCALE GENOMIC DNA]</scope>
    <source>
        <strain evidence="3">cv. 10/8</strain>
        <tissue evidence="2">Leaf</tissue>
    </source>
</reference>
<comment type="caution">
    <text evidence="2">The sequence shown here is derived from an EMBL/GenBank/DDBJ whole genome shotgun (WGS) entry which is preliminary data.</text>
</comment>
<dbReference type="InterPro" id="IPR036875">
    <property type="entry name" value="Znf_CCHC_sf"/>
</dbReference>
<dbReference type="SUPFAM" id="SSF57756">
    <property type="entry name" value="Retrovirus zinc finger-like domains"/>
    <property type="match status" value="1"/>
</dbReference>
<feature type="compositionally biased region" description="Basic residues" evidence="1">
    <location>
        <begin position="14"/>
        <end position="24"/>
    </location>
</feature>
<protein>
    <recommendedName>
        <fullName evidence="4">CCHC-type domain-containing protein</fullName>
    </recommendedName>
</protein>
<accession>A0A392PMV1</accession>
<evidence type="ECO:0008006" key="4">
    <source>
        <dbReference type="Google" id="ProtNLM"/>
    </source>
</evidence>
<dbReference type="Gene3D" id="4.10.60.10">
    <property type="entry name" value="Zinc finger, CCHC-type"/>
    <property type="match status" value="1"/>
</dbReference>
<dbReference type="AlphaFoldDB" id="A0A392PMV1"/>
<keyword evidence="3" id="KW-1185">Reference proteome</keyword>
<feature type="region of interest" description="Disordered" evidence="1">
    <location>
        <begin position="14"/>
        <end position="40"/>
    </location>
</feature>
<organism evidence="2 3">
    <name type="scientific">Trifolium medium</name>
    <dbReference type="NCBI Taxonomy" id="97028"/>
    <lineage>
        <taxon>Eukaryota</taxon>
        <taxon>Viridiplantae</taxon>
        <taxon>Streptophyta</taxon>
        <taxon>Embryophyta</taxon>
        <taxon>Tracheophyta</taxon>
        <taxon>Spermatophyta</taxon>
        <taxon>Magnoliopsida</taxon>
        <taxon>eudicotyledons</taxon>
        <taxon>Gunneridae</taxon>
        <taxon>Pentapetalae</taxon>
        <taxon>rosids</taxon>
        <taxon>fabids</taxon>
        <taxon>Fabales</taxon>
        <taxon>Fabaceae</taxon>
        <taxon>Papilionoideae</taxon>
        <taxon>50 kb inversion clade</taxon>
        <taxon>NPAAA clade</taxon>
        <taxon>Hologalegina</taxon>
        <taxon>IRL clade</taxon>
        <taxon>Trifolieae</taxon>
        <taxon>Trifolium</taxon>
    </lineage>
</organism>
<dbReference type="EMBL" id="LXQA010088188">
    <property type="protein sequence ID" value="MCI13423.1"/>
    <property type="molecule type" value="Genomic_DNA"/>
</dbReference>
<feature type="compositionally biased region" description="Basic and acidic residues" evidence="1">
    <location>
        <begin position="61"/>
        <end position="70"/>
    </location>
</feature>
<evidence type="ECO:0000313" key="3">
    <source>
        <dbReference type="Proteomes" id="UP000265520"/>
    </source>
</evidence>